<sequence>MHKKIIFGVLGFALLTVLLVACTVRDQASLPTGPSVHMSASDFVQKTITIKKGQTLTLINDASAPHTVVNGKWEGSKQVAEKEAGAPTVSLNFTGNDRKSTPPFNTAGKFDIYCTIHGGMNLTVTVE</sequence>
<dbReference type="InterPro" id="IPR000923">
    <property type="entry name" value="BlueCu_1"/>
</dbReference>
<proteinExistence type="predicted"/>
<evidence type="ECO:0000256" key="2">
    <source>
        <dbReference type="ARBA" id="ARBA00023008"/>
    </source>
</evidence>
<evidence type="ECO:0000259" key="3">
    <source>
        <dbReference type="Pfam" id="PF00127"/>
    </source>
</evidence>
<dbReference type="EMBL" id="CP035758">
    <property type="protein sequence ID" value="QBD78013.1"/>
    <property type="molecule type" value="Genomic_DNA"/>
</dbReference>
<dbReference type="AlphaFoldDB" id="A0A4P6JRR6"/>
<gene>
    <name evidence="4" type="ORF">EPA93_19230</name>
</gene>
<dbReference type="Pfam" id="PF00127">
    <property type="entry name" value="Copper-bind"/>
    <property type="match status" value="1"/>
</dbReference>
<dbReference type="KEGG" id="kbs:EPA93_19230"/>
<dbReference type="SUPFAM" id="SSF49503">
    <property type="entry name" value="Cupredoxins"/>
    <property type="match status" value="1"/>
</dbReference>
<dbReference type="InterPro" id="IPR052721">
    <property type="entry name" value="ET_Amicyanin"/>
</dbReference>
<dbReference type="Gene3D" id="2.60.40.420">
    <property type="entry name" value="Cupredoxins - blue copper proteins"/>
    <property type="match status" value="1"/>
</dbReference>
<dbReference type="Proteomes" id="UP000290365">
    <property type="component" value="Chromosome"/>
</dbReference>
<keyword evidence="5" id="KW-1185">Reference proteome</keyword>
<keyword evidence="2" id="KW-0186">Copper</keyword>
<reference evidence="4 5" key="1">
    <citation type="submission" date="2019-01" db="EMBL/GenBank/DDBJ databases">
        <title>Ktedonosporobacter rubrisoli SCAWS-G2.</title>
        <authorList>
            <person name="Huang Y."/>
            <person name="Yan B."/>
        </authorList>
    </citation>
    <scope>NUCLEOTIDE SEQUENCE [LARGE SCALE GENOMIC DNA]</scope>
    <source>
        <strain evidence="4 5">SCAWS-G2</strain>
    </source>
</reference>
<organism evidence="4 5">
    <name type="scientific">Ktedonosporobacter rubrisoli</name>
    <dbReference type="NCBI Taxonomy" id="2509675"/>
    <lineage>
        <taxon>Bacteria</taxon>
        <taxon>Bacillati</taxon>
        <taxon>Chloroflexota</taxon>
        <taxon>Ktedonobacteria</taxon>
        <taxon>Ktedonobacterales</taxon>
        <taxon>Ktedonosporobacteraceae</taxon>
        <taxon>Ktedonosporobacter</taxon>
    </lineage>
</organism>
<feature type="domain" description="Blue (type 1) copper" evidence="3">
    <location>
        <begin position="42"/>
        <end position="127"/>
    </location>
</feature>
<dbReference type="PANTHER" id="PTHR36507:SF1">
    <property type="entry name" value="BLL1555 PROTEIN"/>
    <property type="match status" value="1"/>
</dbReference>
<evidence type="ECO:0000313" key="4">
    <source>
        <dbReference type="EMBL" id="QBD78013.1"/>
    </source>
</evidence>
<name>A0A4P6JRR6_KTERU</name>
<keyword evidence="1" id="KW-0479">Metal-binding</keyword>
<dbReference type="PROSITE" id="PS51257">
    <property type="entry name" value="PROKAR_LIPOPROTEIN"/>
    <property type="match status" value="1"/>
</dbReference>
<accession>A0A4P6JRR6</accession>
<dbReference type="GO" id="GO:0009055">
    <property type="term" value="F:electron transfer activity"/>
    <property type="evidence" value="ECO:0007669"/>
    <property type="project" value="InterPro"/>
</dbReference>
<evidence type="ECO:0000256" key="1">
    <source>
        <dbReference type="ARBA" id="ARBA00022723"/>
    </source>
</evidence>
<dbReference type="InterPro" id="IPR008972">
    <property type="entry name" value="Cupredoxin"/>
</dbReference>
<dbReference type="PANTHER" id="PTHR36507">
    <property type="entry name" value="BLL1555 PROTEIN"/>
    <property type="match status" value="1"/>
</dbReference>
<dbReference type="RefSeq" id="WP_129889066.1">
    <property type="nucleotide sequence ID" value="NZ_CP035758.1"/>
</dbReference>
<dbReference type="GO" id="GO:0005507">
    <property type="term" value="F:copper ion binding"/>
    <property type="evidence" value="ECO:0007669"/>
    <property type="project" value="InterPro"/>
</dbReference>
<dbReference type="OrthoDB" id="162414at2"/>
<protein>
    <recommendedName>
        <fullName evidence="3">Blue (type 1) copper domain-containing protein</fullName>
    </recommendedName>
</protein>
<evidence type="ECO:0000313" key="5">
    <source>
        <dbReference type="Proteomes" id="UP000290365"/>
    </source>
</evidence>